<dbReference type="AlphaFoldDB" id="A0A2A6FRS3"/>
<dbReference type="CDD" id="cd05400">
    <property type="entry name" value="NT_2-5OAS_ClassI-CCAase"/>
    <property type="match status" value="1"/>
</dbReference>
<dbReference type="GO" id="GO:0016779">
    <property type="term" value="F:nucleotidyltransferase activity"/>
    <property type="evidence" value="ECO:0007669"/>
    <property type="project" value="InterPro"/>
</dbReference>
<dbReference type="Proteomes" id="UP000219994">
    <property type="component" value="Unassembled WGS sequence"/>
</dbReference>
<evidence type="ECO:0000313" key="3">
    <source>
        <dbReference type="Proteomes" id="UP000219994"/>
    </source>
</evidence>
<dbReference type="InterPro" id="IPR006116">
    <property type="entry name" value="NT_2-5OAS_ClassI-CCAase"/>
</dbReference>
<dbReference type="GO" id="GO:0051607">
    <property type="term" value="P:defense response to virus"/>
    <property type="evidence" value="ECO:0007669"/>
    <property type="project" value="UniProtKB-KW"/>
</dbReference>
<organism evidence="2 3">
    <name type="scientific">Candidatus Lumbricidiphila eiseniae</name>
    <dbReference type="NCBI Taxonomy" id="1969409"/>
    <lineage>
        <taxon>Bacteria</taxon>
        <taxon>Bacillati</taxon>
        <taxon>Actinomycetota</taxon>
        <taxon>Actinomycetes</taxon>
        <taxon>Micrococcales</taxon>
        <taxon>Microbacteriaceae</taxon>
        <taxon>Candidatus Lumbricidiphila</taxon>
    </lineage>
</organism>
<accession>A0A2A6FRS3</accession>
<proteinExistence type="predicted"/>
<dbReference type="InterPro" id="IPR043519">
    <property type="entry name" value="NT_sf"/>
</dbReference>
<reference evidence="3" key="1">
    <citation type="submission" date="2017-03" db="EMBL/GenBank/DDBJ databases">
        <authorList>
            <person name="Lund M.B."/>
        </authorList>
    </citation>
    <scope>NUCLEOTIDE SEQUENCE [LARGE SCALE GENOMIC DNA]</scope>
</reference>
<dbReference type="SUPFAM" id="SSF81301">
    <property type="entry name" value="Nucleotidyltransferase"/>
    <property type="match status" value="1"/>
</dbReference>
<evidence type="ECO:0000313" key="2">
    <source>
        <dbReference type="EMBL" id="PDQ35123.1"/>
    </source>
</evidence>
<name>A0A2A6FRS3_9MICO</name>
<keyword evidence="1" id="KW-0051">Antiviral defense</keyword>
<comment type="caution">
    <text evidence="2">The sequence shown here is derived from an EMBL/GenBank/DDBJ whole genome shotgun (WGS) entry which is preliminary data.</text>
</comment>
<gene>
    <name evidence="2" type="ORF">B5766_07315</name>
</gene>
<evidence type="ECO:0000256" key="1">
    <source>
        <dbReference type="ARBA" id="ARBA00023118"/>
    </source>
</evidence>
<dbReference type="Pfam" id="PF18144">
    <property type="entry name" value="SMODS"/>
    <property type="match status" value="1"/>
</dbReference>
<evidence type="ECO:0008006" key="4">
    <source>
        <dbReference type="Google" id="ProtNLM"/>
    </source>
</evidence>
<sequence length="332" mass="35761">MARLRQQFKDALSSIEPSDVDRSNAPEAHRLVREALMADDTLKGYGISPVLIGSYKRSVSIRRVKDVDVLVRLPDLPQDVTADKILDCVVNVLRAEFGTDSVKRQARSVKVAFPDYDLDVDAVPARPCFVGDGTWEIPVKNSEDEWIRTNPEKLTELSTEMNSEHAEFYVPTVKLLRQTRRTLLAKGARPSGFTIEAAAYEAFRSGVVGDDNATFYVSALEGVSAILTNLAKYGIGIPDPTLSGATIQTNATADELNTVSDRFAVAAVDAAAALTEDDLGKSALVFQKLFGVNGDGKTVFQTPDGFDEKGRAKAGTITSGAATVPAGTRTFG</sequence>
<dbReference type="EMBL" id="NAEP01000039">
    <property type="protein sequence ID" value="PDQ35123.1"/>
    <property type="molecule type" value="Genomic_DNA"/>
</dbReference>
<protein>
    <recommendedName>
        <fullName evidence="4">Nucleotidyltransferase</fullName>
    </recommendedName>
</protein>